<proteinExistence type="predicted"/>
<dbReference type="STRING" id="1648404.CP97_00900"/>
<evidence type="ECO:0000313" key="4">
    <source>
        <dbReference type="Proteomes" id="UP000059113"/>
    </source>
</evidence>
<dbReference type="RefSeq" id="WP_053106486.1">
    <property type="nucleotide sequence ID" value="NZ_CP011310.1"/>
</dbReference>
<name>A0A0H4VF70_9SPHN</name>
<accession>A0A0H4VF70</accession>
<protein>
    <recommendedName>
        <fullName evidence="5">Transmembrane protein</fullName>
    </recommendedName>
</protein>
<dbReference type="EMBL" id="CP011310">
    <property type="protein sequence ID" value="AKQ43025.2"/>
    <property type="molecule type" value="Genomic_DNA"/>
</dbReference>
<organism evidence="3 4">
    <name type="scientific">Aurantiacibacter atlanticus</name>
    <dbReference type="NCBI Taxonomy" id="1648404"/>
    <lineage>
        <taxon>Bacteria</taxon>
        <taxon>Pseudomonadati</taxon>
        <taxon>Pseudomonadota</taxon>
        <taxon>Alphaproteobacteria</taxon>
        <taxon>Sphingomonadales</taxon>
        <taxon>Erythrobacteraceae</taxon>
        <taxon>Aurantiacibacter</taxon>
    </lineage>
</organism>
<gene>
    <name evidence="3" type="ORF">CP97_00900</name>
</gene>
<reference evidence="4" key="2">
    <citation type="submission" date="2015-04" db="EMBL/GenBank/DDBJ databases">
        <title>The complete genome sequence of Erythrobacter sp. s21-N3.</title>
        <authorList>
            <person name="Zhuang L."/>
            <person name="Liu Y."/>
            <person name="Shao Z."/>
        </authorList>
    </citation>
    <scope>NUCLEOTIDE SEQUENCE [LARGE SCALE GENOMIC DNA]</scope>
    <source>
        <strain evidence="4">s21-N3</strain>
    </source>
</reference>
<evidence type="ECO:0000313" key="3">
    <source>
        <dbReference type="EMBL" id="AKQ43025.2"/>
    </source>
</evidence>
<feature type="transmembrane region" description="Helical" evidence="2">
    <location>
        <begin position="126"/>
        <end position="148"/>
    </location>
</feature>
<dbReference type="Proteomes" id="UP000059113">
    <property type="component" value="Chromosome"/>
</dbReference>
<evidence type="ECO:0000256" key="2">
    <source>
        <dbReference type="SAM" id="Phobius"/>
    </source>
</evidence>
<feature type="region of interest" description="Disordered" evidence="1">
    <location>
        <begin position="1"/>
        <end position="25"/>
    </location>
</feature>
<sequence>MNQTQSDPHRQSPEADTGAGTPYGTGPGTGITLQKPLIVGLLYLLNIFLGFSVFVGLILAYVWRGEEGTQDWERTHYTYLIRTFWIGLAIMAVIGAVWLLMFISMATTGQFSGAGEAEPEVFLTMIIGMILAIVGMIWFCLRAILSIVKAGGQQPMQRPETWLF</sequence>
<evidence type="ECO:0000256" key="1">
    <source>
        <dbReference type="SAM" id="MobiDB-lite"/>
    </source>
</evidence>
<dbReference type="AlphaFoldDB" id="A0A0H4VF70"/>
<keyword evidence="2" id="KW-1133">Transmembrane helix</keyword>
<dbReference type="OrthoDB" id="5405464at2"/>
<dbReference type="KEGG" id="ery:CP97_00900"/>
<feature type="transmembrane region" description="Helical" evidence="2">
    <location>
        <begin position="84"/>
        <end position="106"/>
    </location>
</feature>
<feature type="transmembrane region" description="Helical" evidence="2">
    <location>
        <begin position="37"/>
        <end position="63"/>
    </location>
</feature>
<evidence type="ECO:0008006" key="5">
    <source>
        <dbReference type="Google" id="ProtNLM"/>
    </source>
</evidence>
<reference evidence="3 4" key="1">
    <citation type="journal article" date="2015" name="Int. J. Syst. Evol. Microbiol.">
        <title>Erythrobacter atlanticus sp. nov., a bacterium from ocean sediment able to degrade polycyclic aromatic hydrocarbons.</title>
        <authorList>
            <person name="Zhuang L."/>
            <person name="Liu Y."/>
            <person name="Wang L."/>
            <person name="Wang W."/>
            <person name="Shao Z."/>
        </authorList>
    </citation>
    <scope>NUCLEOTIDE SEQUENCE [LARGE SCALE GENOMIC DNA]</scope>
    <source>
        <strain evidence="4">s21-N3</strain>
    </source>
</reference>
<keyword evidence="4" id="KW-1185">Reference proteome</keyword>
<keyword evidence="2" id="KW-0812">Transmembrane</keyword>
<keyword evidence="2" id="KW-0472">Membrane</keyword>